<dbReference type="GO" id="GO:0007005">
    <property type="term" value="P:mitochondrion organization"/>
    <property type="evidence" value="ECO:0007669"/>
    <property type="project" value="InterPro"/>
</dbReference>
<reference evidence="2" key="1">
    <citation type="submission" date="2021-04" db="EMBL/GenBank/DDBJ databases">
        <authorList>
            <consortium name="Wellcome Sanger Institute Data Sharing"/>
        </authorList>
    </citation>
    <scope>NUCLEOTIDE SEQUENCE [LARGE SCALE GENOMIC DNA]</scope>
</reference>
<dbReference type="Ensembl" id="ENSENLT00000022428.1">
    <property type="protein sequence ID" value="ENSENLP00000021678.1"/>
    <property type="gene ID" value="ENSENLG00000009887.1"/>
</dbReference>
<feature type="compositionally biased region" description="Pro residues" evidence="1">
    <location>
        <begin position="22"/>
        <end position="34"/>
    </location>
</feature>
<gene>
    <name evidence="2" type="primary">chchd10</name>
</gene>
<feature type="region of interest" description="Disordered" evidence="1">
    <location>
        <begin position="67"/>
        <end position="96"/>
    </location>
</feature>
<dbReference type="InterPro" id="IPR055304">
    <property type="entry name" value="CHCHD2/10-like"/>
</dbReference>
<organism evidence="2 3">
    <name type="scientific">Echeneis naucrates</name>
    <name type="common">Live sharksucker</name>
    <dbReference type="NCBI Taxonomy" id="173247"/>
    <lineage>
        <taxon>Eukaryota</taxon>
        <taxon>Metazoa</taxon>
        <taxon>Chordata</taxon>
        <taxon>Craniata</taxon>
        <taxon>Vertebrata</taxon>
        <taxon>Euteleostomi</taxon>
        <taxon>Actinopterygii</taxon>
        <taxon>Neopterygii</taxon>
        <taxon>Teleostei</taxon>
        <taxon>Neoteleostei</taxon>
        <taxon>Acanthomorphata</taxon>
        <taxon>Carangaria</taxon>
        <taxon>Carangiformes</taxon>
        <taxon>Echeneidae</taxon>
        <taxon>Echeneis</taxon>
    </lineage>
</organism>
<reference evidence="2" key="3">
    <citation type="submission" date="2025-09" db="UniProtKB">
        <authorList>
            <consortium name="Ensembl"/>
        </authorList>
    </citation>
    <scope>IDENTIFICATION</scope>
</reference>
<dbReference type="PROSITE" id="PS51808">
    <property type="entry name" value="CHCH"/>
    <property type="match status" value="1"/>
</dbReference>
<dbReference type="OrthoDB" id="1106148at2759"/>
<evidence type="ECO:0000313" key="2">
    <source>
        <dbReference type="Ensembl" id="ENSENLP00000021678.1"/>
    </source>
</evidence>
<accession>A0A665UPN2</accession>
<evidence type="ECO:0008006" key="4">
    <source>
        <dbReference type="Google" id="ProtNLM"/>
    </source>
</evidence>
<dbReference type="PANTHER" id="PTHR13523:SF4">
    <property type="entry name" value="COILED-COIL-HELIX-COILED-COIL-HELIX DOMAIN-CONTAINING PROTEIN 10, MITOCHONDRIAL"/>
    <property type="match status" value="1"/>
</dbReference>
<dbReference type="CTD" id="400916"/>
<dbReference type="RefSeq" id="XP_029368847.1">
    <property type="nucleotide sequence ID" value="XM_029512987.1"/>
</dbReference>
<dbReference type="GO" id="GO:0005634">
    <property type="term" value="C:nucleus"/>
    <property type="evidence" value="ECO:0007669"/>
    <property type="project" value="TreeGrafter"/>
</dbReference>
<sequence>MVRGSRSRPSAPASSAASHAPAHPPPSSLAPPPASSQGPGLMAQMATTAAGVAVGSAVGHVVGSALTGAFSGSSSSTEPAKPASQEPPRPAPAQVGPCHLEVKRFLDCATNQNDLSLCEGFNEALKQCKYSHGVTSLV</sequence>
<feature type="compositionally biased region" description="Low complexity" evidence="1">
    <location>
        <begin position="7"/>
        <end position="21"/>
    </location>
</feature>
<dbReference type="GO" id="GO:0005739">
    <property type="term" value="C:mitochondrion"/>
    <property type="evidence" value="ECO:0007669"/>
    <property type="project" value="TreeGrafter"/>
</dbReference>
<dbReference type="Proteomes" id="UP000472264">
    <property type="component" value="Chromosome 1"/>
</dbReference>
<evidence type="ECO:0000313" key="3">
    <source>
        <dbReference type="Proteomes" id="UP000472264"/>
    </source>
</evidence>
<dbReference type="InParanoid" id="A0A665UPN2"/>
<reference evidence="2" key="2">
    <citation type="submission" date="2025-08" db="UniProtKB">
        <authorList>
            <consortium name="Ensembl"/>
        </authorList>
    </citation>
    <scope>IDENTIFICATION</scope>
</reference>
<dbReference type="PANTHER" id="PTHR13523">
    <property type="entry name" value="COILED-COIL-HELIX-COILED-COIL-HELIX DOMAIN CONTAINING 2/NUR77"/>
    <property type="match status" value="1"/>
</dbReference>
<evidence type="ECO:0000256" key="1">
    <source>
        <dbReference type="SAM" id="MobiDB-lite"/>
    </source>
</evidence>
<keyword evidence="3" id="KW-1185">Reference proteome</keyword>
<dbReference type="FunCoup" id="A0A665UPN2">
    <property type="interactions" value="826"/>
</dbReference>
<dbReference type="OMA" id="PSQYGPC"/>
<dbReference type="AlphaFoldDB" id="A0A665UPN2"/>
<protein>
    <recommendedName>
        <fullName evidence="4">Coiled-coil-helix-coiled-coil-helix domain containing 10</fullName>
    </recommendedName>
</protein>
<dbReference type="GeneID" id="115050193"/>
<proteinExistence type="predicted"/>
<name>A0A665UPN2_ECHNA</name>
<feature type="region of interest" description="Disordered" evidence="1">
    <location>
        <begin position="1"/>
        <end position="42"/>
    </location>
</feature>